<protein>
    <submittedName>
        <fullName evidence="3">Ca-activated chloride channel family protein</fullName>
    </submittedName>
</protein>
<gene>
    <name evidence="3" type="ORF">EV667_3028</name>
</gene>
<feature type="domain" description="VWFA" evidence="2">
    <location>
        <begin position="93"/>
        <end position="269"/>
    </location>
</feature>
<keyword evidence="1" id="KW-1133">Transmembrane helix</keyword>
<reference evidence="3 4" key="1">
    <citation type="submission" date="2019-03" db="EMBL/GenBank/DDBJ databases">
        <title>Genomic Encyclopedia of Type Strains, Phase IV (KMG-IV): sequencing the most valuable type-strain genomes for metagenomic binning, comparative biology and taxonomic classification.</title>
        <authorList>
            <person name="Goeker M."/>
        </authorList>
    </citation>
    <scope>NUCLEOTIDE SEQUENCE [LARGE SCALE GENOMIC DNA]</scope>
    <source>
        <strain evidence="3 4">DSM 101</strain>
    </source>
</reference>
<dbReference type="Gene3D" id="3.40.50.410">
    <property type="entry name" value="von Willebrand factor, type A domain"/>
    <property type="match status" value="1"/>
</dbReference>
<dbReference type="EMBL" id="SMFY01000002">
    <property type="protein sequence ID" value="TCK29010.1"/>
    <property type="molecule type" value="Genomic_DNA"/>
</dbReference>
<dbReference type="SUPFAM" id="SSF53300">
    <property type="entry name" value="vWA-like"/>
    <property type="match status" value="1"/>
</dbReference>
<feature type="transmembrane region" description="Helical" evidence="1">
    <location>
        <begin position="265"/>
        <end position="290"/>
    </location>
</feature>
<feature type="transmembrane region" description="Helical" evidence="1">
    <location>
        <begin position="6"/>
        <end position="27"/>
    </location>
</feature>
<organism evidence="3 4">
    <name type="scientific">Ancylobacter aquaticus</name>
    <dbReference type="NCBI Taxonomy" id="100"/>
    <lineage>
        <taxon>Bacteria</taxon>
        <taxon>Pseudomonadati</taxon>
        <taxon>Pseudomonadota</taxon>
        <taxon>Alphaproteobacteria</taxon>
        <taxon>Hyphomicrobiales</taxon>
        <taxon>Xanthobacteraceae</taxon>
        <taxon>Ancylobacter</taxon>
    </lineage>
</organism>
<sequence length="294" mass="29622">MSELVLLRPLWLAVLPLLMGIALWQWWRGPASGGWERVMPPAMVGAMRALGQLRGGADNRRVASLAAAALLCLGLSGPAVPRKNAPLLAGSGAILIAIDLSPSVAEGPALADAQAAAAALLTAAAGRPVGLLVYSGEAYEVAAPTSDPATLESQIAVLGRETLPGGGSRPASALALARQMLQASRDADLVLISDGGGLDDAARAEAERLAGEGVRLSILTLDGAAGGTADIAGLETLGSLAAAARAPAPVLRRLARQGALEPDPVLATLAFLDLGPFLAGLAGLSLLGLFRRRG</sequence>
<accession>A0A4R1I6A4</accession>
<evidence type="ECO:0000259" key="2">
    <source>
        <dbReference type="PROSITE" id="PS50234"/>
    </source>
</evidence>
<keyword evidence="1" id="KW-0472">Membrane</keyword>
<comment type="caution">
    <text evidence="3">The sequence shown here is derived from an EMBL/GenBank/DDBJ whole genome shotgun (WGS) entry which is preliminary data.</text>
</comment>
<dbReference type="OrthoDB" id="8456929at2"/>
<dbReference type="InterPro" id="IPR036465">
    <property type="entry name" value="vWFA_dom_sf"/>
</dbReference>
<dbReference type="RefSeq" id="WP_131836101.1">
    <property type="nucleotide sequence ID" value="NZ_SMFY01000002.1"/>
</dbReference>
<proteinExistence type="predicted"/>
<dbReference type="PROSITE" id="PS50234">
    <property type="entry name" value="VWFA"/>
    <property type="match status" value="1"/>
</dbReference>
<evidence type="ECO:0000256" key="1">
    <source>
        <dbReference type="SAM" id="Phobius"/>
    </source>
</evidence>
<dbReference type="AlphaFoldDB" id="A0A4R1I6A4"/>
<name>A0A4R1I6A4_ANCAQ</name>
<dbReference type="CDD" id="cd00198">
    <property type="entry name" value="vWFA"/>
    <property type="match status" value="1"/>
</dbReference>
<keyword evidence="4" id="KW-1185">Reference proteome</keyword>
<evidence type="ECO:0000313" key="3">
    <source>
        <dbReference type="EMBL" id="TCK29010.1"/>
    </source>
</evidence>
<dbReference type="SMART" id="SM00327">
    <property type="entry name" value="VWA"/>
    <property type="match status" value="1"/>
</dbReference>
<keyword evidence="1" id="KW-0812">Transmembrane</keyword>
<dbReference type="InterPro" id="IPR002035">
    <property type="entry name" value="VWF_A"/>
</dbReference>
<dbReference type="Pfam" id="PF13519">
    <property type="entry name" value="VWA_2"/>
    <property type="match status" value="1"/>
</dbReference>
<evidence type="ECO:0000313" key="4">
    <source>
        <dbReference type="Proteomes" id="UP000295030"/>
    </source>
</evidence>
<dbReference type="Proteomes" id="UP000295030">
    <property type="component" value="Unassembled WGS sequence"/>
</dbReference>